<dbReference type="EnsemblMetazoa" id="XM_030979380">
    <property type="protein sequence ID" value="XP_030835240"/>
    <property type="gene ID" value="LOC115921649"/>
</dbReference>
<dbReference type="InterPro" id="IPR036770">
    <property type="entry name" value="Ankyrin_rpt-contain_sf"/>
</dbReference>
<dbReference type="InterPro" id="IPR002153">
    <property type="entry name" value="TRPC_channel"/>
</dbReference>
<feature type="transmembrane region" description="Helical" evidence="6">
    <location>
        <begin position="525"/>
        <end position="547"/>
    </location>
</feature>
<keyword evidence="6" id="KW-0812">Transmembrane</keyword>
<feature type="transmembrane region" description="Helical" evidence="6">
    <location>
        <begin position="308"/>
        <end position="330"/>
    </location>
</feature>
<feature type="transmembrane region" description="Helical" evidence="6">
    <location>
        <begin position="482"/>
        <end position="504"/>
    </location>
</feature>
<evidence type="ECO:0000313" key="8">
    <source>
        <dbReference type="EnsemblMetazoa" id="XP_030835240"/>
    </source>
</evidence>
<evidence type="ECO:0000256" key="5">
    <source>
        <dbReference type="PROSITE-ProRule" id="PRU00023"/>
    </source>
</evidence>
<evidence type="ECO:0000256" key="6">
    <source>
        <dbReference type="SAM" id="Phobius"/>
    </source>
</evidence>
<evidence type="ECO:0000259" key="7">
    <source>
        <dbReference type="SMART" id="SM01420"/>
    </source>
</evidence>
<dbReference type="GeneID" id="115921649"/>
<dbReference type="GO" id="GO:0005262">
    <property type="term" value="F:calcium channel activity"/>
    <property type="evidence" value="ECO:0007669"/>
    <property type="project" value="InterPro"/>
</dbReference>
<dbReference type="PANTHER" id="PTHR10117">
    <property type="entry name" value="TRANSIENT RECEPTOR POTENTIAL CHANNEL"/>
    <property type="match status" value="1"/>
</dbReference>
<feature type="transmembrane region" description="Helical" evidence="6">
    <location>
        <begin position="342"/>
        <end position="363"/>
    </location>
</feature>
<reference evidence="8" key="2">
    <citation type="submission" date="2021-01" db="UniProtKB">
        <authorList>
            <consortium name="EnsemblMetazoa"/>
        </authorList>
    </citation>
    <scope>IDENTIFICATION</scope>
</reference>
<organism evidence="8 9">
    <name type="scientific">Strongylocentrotus purpuratus</name>
    <name type="common">Purple sea urchin</name>
    <dbReference type="NCBI Taxonomy" id="7668"/>
    <lineage>
        <taxon>Eukaryota</taxon>
        <taxon>Metazoa</taxon>
        <taxon>Echinodermata</taxon>
        <taxon>Eleutherozoa</taxon>
        <taxon>Echinozoa</taxon>
        <taxon>Echinoidea</taxon>
        <taxon>Euechinoidea</taxon>
        <taxon>Echinacea</taxon>
        <taxon>Camarodonta</taxon>
        <taxon>Echinidea</taxon>
        <taxon>Strongylocentrotidae</taxon>
        <taxon>Strongylocentrotus</taxon>
    </lineage>
</organism>
<dbReference type="AlphaFoldDB" id="A0A7M7NEI6"/>
<evidence type="ECO:0000256" key="4">
    <source>
        <dbReference type="ARBA" id="ARBA00023303"/>
    </source>
</evidence>
<dbReference type="PROSITE" id="PS50088">
    <property type="entry name" value="ANK_REPEAT"/>
    <property type="match status" value="1"/>
</dbReference>
<feature type="repeat" description="ANK" evidence="5">
    <location>
        <begin position="138"/>
        <end position="164"/>
    </location>
</feature>
<accession>A0A7M7NEI6</accession>
<feature type="domain" description="Transient receptor ion channel" evidence="7">
    <location>
        <begin position="165"/>
        <end position="231"/>
    </location>
</feature>
<proteinExistence type="predicted"/>
<evidence type="ECO:0000256" key="1">
    <source>
        <dbReference type="ARBA" id="ARBA00022448"/>
    </source>
</evidence>
<sequence>MATGMTISRDQNEDGDVFINDEEGVLTAIGKKLFEAINEGDLIKVDVLLRGISANSSNLDIRDKDGTNTYSHAISKGFSPIVETLLQYNVPLGDALLRACAASYEDAMKIIIKHTKKLSNEERQAVIECRCDNDDFHEKMTPLKMAAIRNNFIIVQYLLKAGAERIREPKLEGLSEASLSEVVEYLDIYRALSSPAYLGLAHPNALSNAFKLTGRLRKIAGLWEAVNKEFYDLADQVEQFCASLLDYVANSVELGTLFRQSDDPEVVHVVAQVKNAVDFEQKAFVAHAYTQKIMSINFYRNIDTHTPWFGFLSLLTMFGYPFICLAYILVQHPRLKRWLSIPYIKLCIFFGSDLAIFVCYAALCVVNDPRITDIILVFIVIFCVALSWKHICDIMEYGIGDFLGYGANILESITLIISFVLLMCKSITLLLDVYETRAMKRHDKRVAMVNNVTVTSDLKLSNVTVTDRLEQFVSLDWNDPQIVLYVLLGVVVLPNAIRAFTTALNSYQDLYSIWESTVGALSDMFKFVTVFAIFHFAFAVGLFGIYVTQKEIYAEDLADEGYHSIPNALLTLWWVFNSMGDKAELNGQVTFVNVVHIVIVGIYYTVALVLINTLIAILASKFESIAENSDTEWKFGRTKMWLRFIRTDIALPPPFNIVPTTGFIIRLLKNCFSLCTAGCTQTSQKQPEKSEEKTNHDGNARKVMKEILKRYNTTQIEKPDDEESFGIDDIRQINQDFVTVK</sequence>
<feature type="transmembrane region" description="Helical" evidence="6">
    <location>
        <begin position="369"/>
        <end position="388"/>
    </location>
</feature>
<keyword evidence="6" id="KW-0472">Membrane</keyword>
<dbReference type="SMART" id="SM01420">
    <property type="entry name" value="TRP_2"/>
    <property type="match status" value="1"/>
</dbReference>
<dbReference type="RefSeq" id="XP_030835240.1">
    <property type="nucleotide sequence ID" value="XM_030979380.1"/>
</dbReference>
<keyword evidence="1" id="KW-0813">Transport</keyword>
<dbReference type="PANTHER" id="PTHR10117:SF54">
    <property type="entry name" value="TRANSIENT RECEPTOR POTENTIAL-GAMMA PROTEIN"/>
    <property type="match status" value="1"/>
</dbReference>
<dbReference type="InterPro" id="IPR002110">
    <property type="entry name" value="Ankyrin_rpt"/>
</dbReference>
<reference evidence="9" key="1">
    <citation type="submission" date="2015-02" db="EMBL/GenBank/DDBJ databases">
        <title>Genome sequencing for Strongylocentrotus purpuratus.</title>
        <authorList>
            <person name="Murali S."/>
            <person name="Liu Y."/>
            <person name="Vee V."/>
            <person name="English A."/>
            <person name="Wang M."/>
            <person name="Skinner E."/>
            <person name="Han Y."/>
            <person name="Muzny D.M."/>
            <person name="Worley K.C."/>
            <person name="Gibbs R.A."/>
        </authorList>
    </citation>
    <scope>NUCLEOTIDE SEQUENCE</scope>
</reference>
<dbReference type="InterPro" id="IPR013555">
    <property type="entry name" value="TRP_dom"/>
</dbReference>
<feature type="transmembrane region" description="Helical" evidence="6">
    <location>
        <begin position="594"/>
        <end position="619"/>
    </location>
</feature>
<protein>
    <recommendedName>
        <fullName evidence="7">Transient receptor ion channel domain-containing protein</fullName>
    </recommendedName>
</protein>
<evidence type="ECO:0000313" key="9">
    <source>
        <dbReference type="Proteomes" id="UP000007110"/>
    </source>
</evidence>
<dbReference type="PROSITE" id="PS50297">
    <property type="entry name" value="ANK_REP_REGION"/>
    <property type="match status" value="1"/>
</dbReference>
<dbReference type="PRINTS" id="PR01097">
    <property type="entry name" value="TRNSRECEPTRP"/>
</dbReference>
<keyword evidence="2" id="KW-0677">Repeat</keyword>
<name>A0A7M7NEI6_STRPU</name>
<evidence type="ECO:0000256" key="2">
    <source>
        <dbReference type="ARBA" id="ARBA00022737"/>
    </source>
</evidence>
<dbReference type="OMA" id="FVRIPYV"/>
<dbReference type="GO" id="GO:0016020">
    <property type="term" value="C:membrane"/>
    <property type="evidence" value="ECO:0007669"/>
    <property type="project" value="InterPro"/>
</dbReference>
<dbReference type="Gene3D" id="1.25.40.20">
    <property type="entry name" value="Ankyrin repeat-containing domain"/>
    <property type="match status" value="1"/>
</dbReference>
<dbReference type="Proteomes" id="UP000007110">
    <property type="component" value="Unassembled WGS sequence"/>
</dbReference>
<dbReference type="SUPFAM" id="SSF48403">
    <property type="entry name" value="Ankyrin repeat"/>
    <property type="match status" value="1"/>
</dbReference>
<evidence type="ECO:0000256" key="3">
    <source>
        <dbReference type="ARBA" id="ARBA00023065"/>
    </source>
</evidence>
<keyword evidence="4" id="KW-0407">Ion channel</keyword>
<keyword evidence="5" id="KW-0040">ANK repeat</keyword>
<keyword evidence="9" id="KW-1185">Reference proteome</keyword>
<feature type="transmembrane region" description="Helical" evidence="6">
    <location>
        <begin position="409"/>
        <end position="431"/>
    </location>
</feature>
<keyword evidence="3" id="KW-0406">Ion transport</keyword>
<keyword evidence="6" id="KW-1133">Transmembrane helix</keyword>